<keyword evidence="2" id="KW-1185">Reference proteome</keyword>
<name>A0A6A6V4S8_9PLEO</name>
<dbReference type="Proteomes" id="UP000799440">
    <property type="component" value="Unassembled WGS sequence"/>
</dbReference>
<sequence>MPSSTRVDPYCVIRYTDRLCVNRRYLLSPRPCYLRYLLSADTCTPLSAMAHAGFWTQKGHLPPALLGPLPLLLHPTLDQQVSSMFPPFPAQCTLQAYGPQQDHPYGQHIKSICFSTLETFSSPRNRPACCRPPDSPLFSTRIQDVFTQATHSSRELSHTAAALP</sequence>
<organism evidence="1 2">
    <name type="scientific">Sporormia fimetaria CBS 119925</name>
    <dbReference type="NCBI Taxonomy" id="1340428"/>
    <lineage>
        <taxon>Eukaryota</taxon>
        <taxon>Fungi</taxon>
        <taxon>Dikarya</taxon>
        <taxon>Ascomycota</taxon>
        <taxon>Pezizomycotina</taxon>
        <taxon>Dothideomycetes</taxon>
        <taxon>Pleosporomycetidae</taxon>
        <taxon>Pleosporales</taxon>
        <taxon>Sporormiaceae</taxon>
        <taxon>Sporormia</taxon>
    </lineage>
</organism>
<evidence type="ECO:0000313" key="2">
    <source>
        <dbReference type="Proteomes" id="UP000799440"/>
    </source>
</evidence>
<evidence type="ECO:0000313" key="1">
    <source>
        <dbReference type="EMBL" id="KAF2744759.1"/>
    </source>
</evidence>
<dbReference type="EMBL" id="MU006586">
    <property type="protein sequence ID" value="KAF2744759.1"/>
    <property type="molecule type" value="Genomic_DNA"/>
</dbReference>
<accession>A0A6A6V4S8</accession>
<proteinExistence type="predicted"/>
<reference evidence="1" key="1">
    <citation type="journal article" date="2020" name="Stud. Mycol.">
        <title>101 Dothideomycetes genomes: a test case for predicting lifestyles and emergence of pathogens.</title>
        <authorList>
            <person name="Haridas S."/>
            <person name="Albert R."/>
            <person name="Binder M."/>
            <person name="Bloem J."/>
            <person name="Labutti K."/>
            <person name="Salamov A."/>
            <person name="Andreopoulos B."/>
            <person name="Baker S."/>
            <person name="Barry K."/>
            <person name="Bills G."/>
            <person name="Bluhm B."/>
            <person name="Cannon C."/>
            <person name="Castanera R."/>
            <person name="Culley D."/>
            <person name="Daum C."/>
            <person name="Ezra D."/>
            <person name="Gonzalez J."/>
            <person name="Henrissat B."/>
            <person name="Kuo A."/>
            <person name="Liang C."/>
            <person name="Lipzen A."/>
            <person name="Lutzoni F."/>
            <person name="Magnuson J."/>
            <person name="Mondo S."/>
            <person name="Nolan M."/>
            <person name="Ohm R."/>
            <person name="Pangilinan J."/>
            <person name="Park H.-J."/>
            <person name="Ramirez L."/>
            <person name="Alfaro M."/>
            <person name="Sun H."/>
            <person name="Tritt A."/>
            <person name="Yoshinaga Y."/>
            <person name="Zwiers L.-H."/>
            <person name="Turgeon B."/>
            <person name="Goodwin S."/>
            <person name="Spatafora J."/>
            <person name="Crous P."/>
            <person name="Grigoriev I."/>
        </authorList>
    </citation>
    <scope>NUCLEOTIDE SEQUENCE</scope>
    <source>
        <strain evidence="1">CBS 119925</strain>
    </source>
</reference>
<protein>
    <submittedName>
        <fullName evidence="1">Uncharacterized protein</fullName>
    </submittedName>
</protein>
<dbReference type="AlphaFoldDB" id="A0A6A6V4S8"/>
<gene>
    <name evidence="1" type="ORF">M011DRAFT_156510</name>
</gene>